<dbReference type="InterPro" id="IPR036388">
    <property type="entry name" value="WH-like_DNA-bd_sf"/>
</dbReference>
<evidence type="ECO:0000256" key="4">
    <source>
        <dbReference type="ARBA" id="ARBA00023125"/>
    </source>
</evidence>
<dbReference type="SMART" id="SM00421">
    <property type="entry name" value="HTH_LUXR"/>
    <property type="match status" value="1"/>
</dbReference>
<dbReference type="CDD" id="cd06170">
    <property type="entry name" value="LuxR_C_like"/>
    <property type="match status" value="1"/>
</dbReference>
<name>A0A1A8XKT8_9RHOO</name>
<evidence type="ECO:0000256" key="6">
    <source>
        <dbReference type="PROSITE-ProRule" id="PRU00169"/>
    </source>
</evidence>
<dbReference type="Gene3D" id="1.10.10.10">
    <property type="entry name" value="Winged helix-like DNA-binding domain superfamily/Winged helix DNA-binding domain"/>
    <property type="match status" value="1"/>
</dbReference>
<dbReference type="PANTHER" id="PTHR44688">
    <property type="entry name" value="DNA-BINDING TRANSCRIPTIONAL ACTIVATOR DEVR_DOSR"/>
    <property type="match status" value="1"/>
</dbReference>
<dbReference type="AlphaFoldDB" id="A0A1A8XKT8"/>
<dbReference type="InterPro" id="IPR000792">
    <property type="entry name" value="Tscrpt_reg_LuxR_C"/>
</dbReference>
<proteinExistence type="predicted"/>
<evidence type="ECO:0000256" key="2">
    <source>
        <dbReference type="ARBA" id="ARBA00023012"/>
    </source>
</evidence>
<dbReference type="SMART" id="SM00448">
    <property type="entry name" value="REC"/>
    <property type="match status" value="1"/>
</dbReference>
<dbReference type="GO" id="GO:0006355">
    <property type="term" value="P:regulation of DNA-templated transcription"/>
    <property type="evidence" value="ECO:0007669"/>
    <property type="project" value="InterPro"/>
</dbReference>
<organism evidence="9 10">
    <name type="scientific">Candidatus Propionivibrio aalborgensis</name>
    <dbReference type="NCBI Taxonomy" id="1860101"/>
    <lineage>
        <taxon>Bacteria</taxon>
        <taxon>Pseudomonadati</taxon>
        <taxon>Pseudomonadota</taxon>
        <taxon>Betaproteobacteria</taxon>
        <taxon>Rhodocyclales</taxon>
        <taxon>Rhodocyclaceae</taxon>
        <taxon>Propionivibrio</taxon>
    </lineage>
</organism>
<reference evidence="9 10" key="1">
    <citation type="submission" date="2016-06" db="EMBL/GenBank/DDBJ databases">
        <authorList>
            <person name="Kjaerup R.B."/>
            <person name="Dalgaard T.S."/>
            <person name="Juul-Madsen H.R."/>
        </authorList>
    </citation>
    <scope>NUCLEOTIDE SEQUENCE [LARGE SCALE GENOMIC DNA]</scope>
    <source>
        <strain evidence="9">2</strain>
    </source>
</reference>
<evidence type="ECO:0000256" key="3">
    <source>
        <dbReference type="ARBA" id="ARBA00023015"/>
    </source>
</evidence>
<dbReference type="InterPro" id="IPR011006">
    <property type="entry name" value="CheY-like_superfamily"/>
</dbReference>
<dbReference type="SUPFAM" id="SSF46894">
    <property type="entry name" value="C-terminal effector domain of the bipartite response regulators"/>
    <property type="match status" value="1"/>
</dbReference>
<evidence type="ECO:0000259" key="8">
    <source>
        <dbReference type="PROSITE" id="PS50110"/>
    </source>
</evidence>
<evidence type="ECO:0000313" key="10">
    <source>
        <dbReference type="Proteomes" id="UP000199600"/>
    </source>
</evidence>
<evidence type="ECO:0000313" key="9">
    <source>
        <dbReference type="EMBL" id="SBT04563.1"/>
    </source>
</evidence>
<dbReference type="FunFam" id="3.40.50.2300:FF:000018">
    <property type="entry name" value="DNA-binding transcriptional regulator NtrC"/>
    <property type="match status" value="1"/>
</dbReference>
<dbReference type="InterPro" id="IPR016032">
    <property type="entry name" value="Sig_transdc_resp-reg_C-effctor"/>
</dbReference>
<dbReference type="RefSeq" id="WP_186409841.1">
    <property type="nucleotide sequence ID" value="NZ_FLQY01000036.1"/>
</dbReference>
<dbReference type="EMBL" id="FLQY01000036">
    <property type="protein sequence ID" value="SBT04563.1"/>
    <property type="molecule type" value="Genomic_DNA"/>
</dbReference>
<feature type="domain" description="HTH luxR-type" evidence="7">
    <location>
        <begin position="137"/>
        <end position="202"/>
    </location>
</feature>
<evidence type="ECO:0000259" key="7">
    <source>
        <dbReference type="PROSITE" id="PS50043"/>
    </source>
</evidence>
<dbReference type="Pfam" id="PF00196">
    <property type="entry name" value="GerE"/>
    <property type="match status" value="1"/>
</dbReference>
<evidence type="ECO:0000256" key="5">
    <source>
        <dbReference type="ARBA" id="ARBA00023163"/>
    </source>
</evidence>
<keyword evidence="3" id="KW-0805">Transcription regulation</keyword>
<gene>
    <name evidence="9" type="primary">nodW</name>
    <name evidence="9" type="ORF">PROAA_1300013</name>
</gene>
<dbReference type="PROSITE" id="PS50110">
    <property type="entry name" value="RESPONSE_REGULATORY"/>
    <property type="match status" value="1"/>
</dbReference>
<keyword evidence="1 6" id="KW-0597">Phosphoprotein</keyword>
<evidence type="ECO:0000256" key="1">
    <source>
        <dbReference type="ARBA" id="ARBA00022553"/>
    </source>
</evidence>
<protein>
    <submittedName>
        <fullName evidence="9">Nodulation protein W</fullName>
    </submittedName>
</protein>
<accession>A0A1A8XKT8</accession>
<feature type="domain" description="Response regulatory" evidence="8">
    <location>
        <begin position="7"/>
        <end position="121"/>
    </location>
</feature>
<dbReference type="Pfam" id="PF00072">
    <property type="entry name" value="Response_reg"/>
    <property type="match status" value="1"/>
</dbReference>
<dbReference type="InterPro" id="IPR001789">
    <property type="entry name" value="Sig_transdc_resp-reg_receiver"/>
</dbReference>
<sequence length="206" mass="22003">MSSVVPIVHVVDDDASVRTALTRLLQAAGHRVCAWSSAGEFMGAGVLGGPGCIVLDLRMPEMDGIEMQQALAHLQSSMPILFLTGHGDIASSVRAMKAGAVDFLTKPVERATLLAAVANALARDNTNHAAHEELLVLQQRYTSLTAREHEVLALVVAGRLNKQIALEIGAAERTVKIHRARVMEKMQAGSLAELVRLTERLASSSP</sequence>
<dbReference type="Gene3D" id="3.40.50.2300">
    <property type="match status" value="1"/>
</dbReference>
<keyword evidence="2" id="KW-0902">Two-component regulatory system</keyword>
<keyword evidence="5" id="KW-0804">Transcription</keyword>
<dbReference type="PROSITE" id="PS50043">
    <property type="entry name" value="HTH_LUXR_2"/>
    <property type="match status" value="1"/>
</dbReference>
<dbReference type="SUPFAM" id="SSF52172">
    <property type="entry name" value="CheY-like"/>
    <property type="match status" value="1"/>
</dbReference>
<dbReference type="PANTHER" id="PTHR44688:SF16">
    <property type="entry name" value="DNA-BINDING TRANSCRIPTIONAL ACTIVATOR DEVR_DOSR"/>
    <property type="match status" value="1"/>
</dbReference>
<dbReference type="PRINTS" id="PR00038">
    <property type="entry name" value="HTHLUXR"/>
</dbReference>
<dbReference type="GO" id="GO:0000160">
    <property type="term" value="P:phosphorelay signal transduction system"/>
    <property type="evidence" value="ECO:0007669"/>
    <property type="project" value="UniProtKB-KW"/>
</dbReference>
<feature type="modified residue" description="4-aspartylphosphate" evidence="6">
    <location>
        <position position="56"/>
    </location>
</feature>
<keyword evidence="4" id="KW-0238">DNA-binding</keyword>
<keyword evidence="10" id="KW-1185">Reference proteome</keyword>
<dbReference type="Proteomes" id="UP000199600">
    <property type="component" value="Unassembled WGS sequence"/>
</dbReference>
<dbReference type="GO" id="GO:0003677">
    <property type="term" value="F:DNA binding"/>
    <property type="evidence" value="ECO:0007669"/>
    <property type="project" value="UniProtKB-KW"/>
</dbReference>